<feature type="transmembrane region" description="Helical" evidence="5">
    <location>
        <begin position="316"/>
        <end position="336"/>
    </location>
</feature>
<dbReference type="KEGG" id="lak:106162402"/>
<keyword evidence="3 5" id="KW-1133">Transmembrane helix</keyword>
<feature type="transmembrane region" description="Helical" evidence="5">
    <location>
        <begin position="38"/>
        <end position="59"/>
    </location>
</feature>
<feature type="transmembrane region" description="Helical" evidence="5">
    <location>
        <begin position="147"/>
        <end position="169"/>
    </location>
</feature>
<feature type="domain" description="G-protein coupled receptors family 1 profile" evidence="6">
    <location>
        <begin position="295"/>
        <end position="581"/>
    </location>
</feature>
<feature type="transmembrane region" description="Helical" evidence="5">
    <location>
        <begin position="356"/>
        <end position="375"/>
    </location>
</feature>
<dbReference type="Proteomes" id="UP000085678">
    <property type="component" value="Unplaced"/>
</dbReference>
<dbReference type="InterPro" id="IPR019427">
    <property type="entry name" value="7TM_GPCR_serpentine_rcpt_Srw"/>
</dbReference>
<dbReference type="InterPro" id="IPR017452">
    <property type="entry name" value="GPCR_Rhodpsn_7TM"/>
</dbReference>
<reference evidence="8" key="1">
    <citation type="submission" date="2025-08" db="UniProtKB">
        <authorList>
            <consortium name="RefSeq"/>
        </authorList>
    </citation>
    <scope>IDENTIFICATION</scope>
    <source>
        <tissue evidence="8">Gonads</tissue>
    </source>
</reference>
<organism evidence="7 8">
    <name type="scientific">Lingula anatina</name>
    <name type="common">Brachiopod</name>
    <name type="synonym">Lingula unguis</name>
    <dbReference type="NCBI Taxonomy" id="7574"/>
    <lineage>
        <taxon>Eukaryota</taxon>
        <taxon>Metazoa</taxon>
        <taxon>Spiralia</taxon>
        <taxon>Lophotrochozoa</taxon>
        <taxon>Brachiopoda</taxon>
        <taxon>Linguliformea</taxon>
        <taxon>Lingulata</taxon>
        <taxon>Lingulida</taxon>
        <taxon>Linguloidea</taxon>
        <taxon>Lingulidae</taxon>
        <taxon>Lingula</taxon>
    </lineage>
</organism>
<evidence type="ECO:0000256" key="4">
    <source>
        <dbReference type="ARBA" id="ARBA00023136"/>
    </source>
</evidence>
<protein>
    <submittedName>
        <fullName evidence="8">Uncharacterized protein LOC106162402</fullName>
    </submittedName>
</protein>
<feature type="transmembrane region" description="Helical" evidence="5">
    <location>
        <begin position="519"/>
        <end position="540"/>
    </location>
</feature>
<dbReference type="Pfam" id="PF10324">
    <property type="entry name" value="7TM_GPCR_Srw"/>
    <property type="match status" value="1"/>
</dbReference>
<dbReference type="PANTHER" id="PTHR46641">
    <property type="entry name" value="FMRFAMIDE RECEPTOR-RELATED"/>
    <property type="match status" value="1"/>
</dbReference>
<proteinExistence type="predicted"/>
<dbReference type="SUPFAM" id="SSF81321">
    <property type="entry name" value="Family A G protein-coupled receptor-like"/>
    <property type="match status" value="2"/>
</dbReference>
<evidence type="ECO:0000256" key="2">
    <source>
        <dbReference type="ARBA" id="ARBA00022692"/>
    </source>
</evidence>
<dbReference type="OrthoDB" id="6126859at2759"/>
<feature type="transmembrane region" description="Helical" evidence="5">
    <location>
        <begin position="286"/>
        <end position="304"/>
    </location>
</feature>
<accession>A0A1S3IA61</accession>
<feature type="transmembrane region" description="Helical" evidence="5">
    <location>
        <begin position="463"/>
        <end position="485"/>
    </location>
</feature>
<comment type="subcellular location">
    <subcellularLocation>
        <location evidence="1">Membrane</location>
    </subcellularLocation>
</comment>
<dbReference type="GO" id="GO:0016020">
    <property type="term" value="C:membrane"/>
    <property type="evidence" value="ECO:0007669"/>
    <property type="project" value="UniProtKB-SubCell"/>
</dbReference>
<dbReference type="PROSITE" id="PS50262">
    <property type="entry name" value="G_PROTEIN_RECEP_F1_2"/>
    <property type="match status" value="1"/>
</dbReference>
<evidence type="ECO:0000313" key="8">
    <source>
        <dbReference type="RefSeq" id="XP_013395150.1"/>
    </source>
</evidence>
<dbReference type="Gene3D" id="1.20.1070.10">
    <property type="entry name" value="Rhodopsin 7-helix transmembrane proteins"/>
    <property type="match status" value="2"/>
</dbReference>
<evidence type="ECO:0000256" key="1">
    <source>
        <dbReference type="ARBA" id="ARBA00004370"/>
    </source>
</evidence>
<keyword evidence="4 5" id="KW-0472">Membrane</keyword>
<dbReference type="InterPro" id="IPR052954">
    <property type="entry name" value="GPCR-Ligand_Int"/>
</dbReference>
<evidence type="ECO:0000256" key="3">
    <source>
        <dbReference type="ARBA" id="ARBA00022989"/>
    </source>
</evidence>
<dbReference type="GO" id="GO:0008528">
    <property type="term" value="F:G protein-coupled peptide receptor activity"/>
    <property type="evidence" value="ECO:0007669"/>
    <property type="project" value="InterPro"/>
</dbReference>
<dbReference type="InterPro" id="IPR000276">
    <property type="entry name" value="GPCR_Rhodpsn"/>
</dbReference>
<name>A0A1S3IA61_LINAN</name>
<dbReference type="PANTHER" id="PTHR46641:SF25">
    <property type="entry name" value="CNMAMIDE RECEPTOR-RELATED"/>
    <property type="match status" value="1"/>
</dbReference>
<feature type="transmembrane region" description="Helical" evidence="5">
    <location>
        <begin position="190"/>
        <end position="212"/>
    </location>
</feature>
<keyword evidence="2 5" id="KW-0812">Transmembrane</keyword>
<feature type="transmembrane region" description="Helical" evidence="5">
    <location>
        <begin position="396"/>
        <end position="414"/>
    </location>
</feature>
<feature type="transmembrane region" description="Helical" evidence="5">
    <location>
        <begin position="80"/>
        <end position="98"/>
    </location>
</feature>
<dbReference type="GeneID" id="106162402"/>
<dbReference type="InParanoid" id="A0A1S3IA61"/>
<evidence type="ECO:0000259" key="6">
    <source>
        <dbReference type="PROSITE" id="PS50262"/>
    </source>
</evidence>
<dbReference type="Pfam" id="PF00001">
    <property type="entry name" value="7tm_1"/>
    <property type="match status" value="1"/>
</dbReference>
<dbReference type="AlphaFoldDB" id="A0A1S3IA61"/>
<feature type="transmembrane region" description="Helical" evidence="5">
    <location>
        <begin position="560"/>
        <end position="583"/>
    </location>
</feature>
<dbReference type="CDD" id="cd14978">
    <property type="entry name" value="7tmA_FMRFamide_R-like"/>
    <property type="match status" value="1"/>
</dbReference>
<keyword evidence="7" id="KW-1185">Reference proteome</keyword>
<evidence type="ECO:0000256" key="5">
    <source>
        <dbReference type="SAM" id="Phobius"/>
    </source>
</evidence>
<gene>
    <name evidence="8" type="primary">LOC106162402</name>
</gene>
<dbReference type="RefSeq" id="XP_013395150.1">
    <property type="nucleotide sequence ID" value="XM_013539696.1"/>
</dbReference>
<evidence type="ECO:0000313" key="7">
    <source>
        <dbReference type="Proteomes" id="UP000085678"/>
    </source>
</evidence>
<sequence>MIALAVADCCTLINGIFYWVEYELLHPAMTASRGLCGLTVLTVYFAPEMSACMIMLMSGERLLRHINTPKHEVFFSIRKTRIYIFVIAVFLLILNIPIPSFDIYFYECGRQICWNIYHDSPDLLKIHNENSGEVGDYYSAYKWVALVIYWIIPFFGLPIINTMLVCAIWKDKKKGSQPSCDISGSSTMESLLVTIIIINQMLSWSLAANALLDPEGEMSVFIEDNGDPEYKMGNSRWYPIGNGSHANKCGEILFNQAATTARLRIDYLPNNTLVAAADYMRVIGRPMIYCVGLFFNVLCMCVLLRRELRRVATCNIMIALAVADCCTLINGIFYWVEYELLHPAMTASRGLCGLTVFTVYFAPEMSACMIMLMSGERLLRHINTPKHEVFFSIRKTRIYIFVIAVFLIILNIPIPSFDIYFEECGRQICWNIYHDSPDLLKIHNENSGEVGDYYSAYKWVALVIYWIIPFFGLPIINIWLMCAVWKDNKKKGSQVQESTIPIPDSGLLRDWQVEEQKSVTRMLISVTVAYWIMTTGFNLIQADIIKIYGSTTDYERAKFSMVYTIFILLFYMNHASNFFLYCLSARPYREELKAMWLDAKEFIYIKFWIKMKGARRSHVRRSSSSYGSIRHLSGNQCV</sequence>